<keyword evidence="1" id="KW-1133">Transmembrane helix</keyword>
<organism evidence="2 3">
    <name type="scientific">Rhodocytophaga rosea</name>
    <dbReference type="NCBI Taxonomy" id="2704465"/>
    <lineage>
        <taxon>Bacteria</taxon>
        <taxon>Pseudomonadati</taxon>
        <taxon>Bacteroidota</taxon>
        <taxon>Cytophagia</taxon>
        <taxon>Cytophagales</taxon>
        <taxon>Rhodocytophagaceae</taxon>
        <taxon>Rhodocytophaga</taxon>
    </lineage>
</organism>
<feature type="transmembrane region" description="Helical" evidence="1">
    <location>
        <begin position="12"/>
        <end position="32"/>
    </location>
</feature>
<gene>
    <name evidence="2" type="ORF">GXP67_28315</name>
</gene>
<reference evidence="2 3" key="1">
    <citation type="submission" date="2020-01" db="EMBL/GenBank/DDBJ databases">
        <authorList>
            <person name="Kim M.K."/>
        </authorList>
    </citation>
    <scope>NUCLEOTIDE SEQUENCE [LARGE SCALE GENOMIC DNA]</scope>
    <source>
        <strain evidence="2 3">172606-1</strain>
    </source>
</reference>
<feature type="transmembrane region" description="Helical" evidence="1">
    <location>
        <begin position="406"/>
        <end position="426"/>
    </location>
</feature>
<dbReference type="AlphaFoldDB" id="A0A6C0GQR4"/>
<protein>
    <submittedName>
        <fullName evidence="2">YfhO family protein</fullName>
    </submittedName>
</protein>
<feature type="transmembrane region" description="Helical" evidence="1">
    <location>
        <begin position="495"/>
        <end position="513"/>
    </location>
</feature>
<dbReference type="PANTHER" id="PTHR38454">
    <property type="entry name" value="INTEGRAL MEMBRANE PROTEIN-RELATED"/>
    <property type="match status" value="1"/>
</dbReference>
<proteinExistence type="predicted"/>
<accession>A0A6C0GQR4</accession>
<feature type="transmembrane region" description="Helical" evidence="1">
    <location>
        <begin position="124"/>
        <end position="141"/>
    </location>
</feature>
<feature type="transmembrane region" description="Helical" evidence="1">
    <location>
        <begin position="447"/>
        <end position="465"/>
    </location>
</feature>
<dbReference type="PANTHER" id="PTHR38454:SF1">
    <property type="entry name" value="INTEGRAL MEMBRANE PROTEIN"/>
    <property type="match status" value="1"/>
</dbReference>
<dbReference type="InterPro" id="IPR018580">
    <property type="entry name" value="Uncharacterised_YfhO"/>
</dbReference>
<evidence type="ECO:0000256" key="1">
    <source>
        <dbReference type="SAM" id="Phobius"/>
    </source>
</evidence>
<name>A0A6C0GQR4_9BACT</name>
<feature type="transmembrane region" description="Helical" evidence="1">
    <location>
        <begin position="147"/>
        <end position="167"/>
    </location>
</feature>
<dbReference type="EMBL" id="CP048222">
    <property type="protein sequence ID" value="QHT70277.1"/>
    <property type="molecule type" value="Genomic_DNA"/>
</dbReference>
<keyword evidence="1" id="KW-0472">Membrane</keyword>
<keyword evidence="1" id="KW-0812">Transmembrane</keyword>
<feature type="transmembrane region" description="Helical" evidence="1">
    <location>
        <begin position="370"/>
        <end position="394"/>
    </location>
</feature>
<feature type="transmembrane region" description="Helical" evidence="1">
    <location>
        <begin position="194"/>
        <end position="215"/>
    </location>
</feature>
<feature type="transmembrane region" description="Helical" evidence="1">
    <location>
        <begin position="520"/>
        <end position="538"/>
    </location>
</feature>
<feature type="transmembrane region" description="Helical" evidence="1">
    <location>
        <begin position="222"/>
        <end position="241"/>
    </location>
</feature>
<dbReference type="RefSeq" id="WP_162446258.1">
    <property type="nucleotide sequence ID" value="NZ_CP048222.1"/>
</dbReference>
<keyword evidence="3" id="KW-1185">Reference proteome</keyword>
<evidence type="ECO:0000313" key="2">
    <source>
        <dbReference type="EMBL" id="QHT70277.1"/>
    </source>
</evidence>
<feature type="transmembrane region" description="Helical" evidence="1">
    <location>
        <begin position="803"/>
        <end position="821"/>
    </location>
</feature>
<evidence type="ECO:0000313" key="3">
    <source>
        <dbReference type="Proteomes" id="UP000480178"/>
    </source>
</evidence>
<sequence>MENKSLLQRFLPHLLVLLLFLIITFLYFTPLLQGKTLFLQDMVQSQAAAKEVVDYHNKTGQWSLWTNSIYGGMPSYLIATDYPNSWSTKVGRFFTQLLPEPANMLFISLLGFYILLVTLRCNPWLAAVGAIAFSFCSYNFISIEAGHTSKVIAISYLSPIIAGVILAYRGKYWLGGALTALFLALQLYGNHVQITFYVFVALALFGVFELVYAIRQQELKRFAIATSVLAVAVLLSVGSHASRLMTTYEYSKETIRGKSELTKKQNTPAASGLDKEYAFQWSYGIGETFTLLIPNFYGGASGSELSTSSDSYKALLANGIQQGQARQFIAGAPTYWGEQPGTGGPAYAGAIVCFLFVLGLFIVKDRLKWWLLTVTVLFIMLAWGKNFAAFNYFVFDYIPGFNKFRAVTMILSVAQAFIALLALLAVKEIVQEKLTWASLKKPMMYSVGITAGFALLFALLGGVFFDFTASLDTQLPDWLQNAIRDDRQSMLQKDAFRSVFFILAAAALLWAFVQNKLKSGVLYGALLLLMWIDLFSVGKRYLNNDDFVSKRKAQQEIQPTEANNAILQDKALNFRVLDLTKGLNILKDATPAFFHKTVSGYHAARMMRFQELADSVLFPELQSFANEMNTAQNLTPAMLSKLNVLNMLNTRYMILAPAANGAVQNPYALGNAWFVKEYNLVADANAEIEAISAFNPAQTAVVDKRYQSLLNNLQIQGDSSASITLSAYAPDHLTYQTSASSPQLAVFSEMYYQGNNDWQAFVDGQAQPHFRANYVLRAMVVPAGKHTIEFRFIGETYKQGETIALICSILLFGSVGVAFYMENKKNRPQIMAKSPQTKVHK</sequence>
<dbReference type="KEGG" id="rhoz:GXP67_28315"/>
<feature type="transmembrane region" description="Helical" evidence="1">
    <location>
        <begin position="346"/>
        <end position="363"/>
    </location>
</feature>
<feature type="transmembrane region" description="Helical" evidence="1">
    <location>
        <begin position="102"/>
        <end position="119"/>
    </location>
</feature>
<dbReference type="Proteomes" id="UP000480178">
    <property type="component" value="Chromosome"/>
</dbReference>